<name>A0A0F9BT20_9ZZZZ</name>
<gene>
    <name evidence="1" type="ORF">LCGC14_2409270</name>
</gene>
<reference evidence="1" key="1">
    <citation type="journal article" date="2015" name="Nature">
        <title>Complex archaea that bridge the gap between prokaryotes and eukaryotes.</title>
        <authorList>
            <person name="Spang A."/>
            <person name="Saw J.H."/>
            <person name="Jorgensen S.L."/>
            <person name="Zaremba-Niedzwiedzka K."/>
            <person name="Martijn J."/>
            <person name="Lind A.E."/>
            <person name="van Eijk R."/>
            <person name="Schleper C."/>
            <person name="Guy L."/>
            <person name="Ettema T.J."/>
        </authorList>
    </citation>
    <scope>NUCLEOTIDE SEQUENCE</scope>
</reference>
<evidence type="ECO:0000313" key="1">
    <source>
        <dbReference type="EMBL" id="KKL25045.1"/>
    </source>
</evidence>
<organism evidence="1">
    <name type="scientific">marine sediment metagenome</name>
    <dbReference type="NCBI Taxonomy" id="412755"/>
    <lineage>
        <taxon>unclassified sequences</taxon>
        <taxon>metagenomes</taxon>
        <taxon>ecological metagenomes</taxon>
    </lineage>
</organism>
<dbReference type="EMBL" id="LAZR01036364">
    <property type="protein sequence ID" value="KKL25045.1"/>
    <property type="molecule type" value="Genomic_DNA"/>
</dbReference>
<dbReference type="AlphaFoldDB" id="A0A0F9BT20"/>
<protein>
    <submittedName>
        <fullName evidence="1">Uncharacterized protein</fullName>
    </submittedName>
</protein>
<accession>A0A0F9BT20</accession>
<sequence length="71" mass="8237">MEEIDPEKIREVSGWKNAPIHICMDADYRGLTFCCKPGYSLSYGFKCKRDLTLKKLGLSAEEFIRIKEEFS</sequence>
<comment type="caution">
    <text evidence="1">The sequence shown here is derived from an EMBL/GenBank/DDBJ whole genome shotgun (WGS) entry which is preliminary data.</text>
</comment>
<feature type="non-terminal residue" evidence="1">
    <location>
        <position position="71"/>
    </location>
</feature>
<proteinExistence type="predicted"/>